<dbReference type="AlphaFoldDB" id="A0A7S4ZTP6"/>
<name>A0A7S4ZTP6_RHIRH</name>
<organism evidence="2">
    <name type="scientific">Rhizobium rhizogenes</name>
    <name type="common">Agrobacterium rhizogenes</name>
    <dbReference type="NCBI Taxonomy" id="359"/>
    <lineage>
        <taxon>Bacteria</taxon>
        <taxon>Pseudomonadati</taxon>
        <taxon>Pseudomonadota</taxon>
        <taxon>Alphaproteobacteria</taxon>
        <taxon>Hyphomicrobiales</taxon>
        <taxon>Rhizobiaceae</taxon>
        <taxon>Rhizobium/Agrobacterium group</taxon>
        <taxon>Rhizobium</taxon>
    </lineage>
</organism>
<keyword evidence="2" id="KW-0614">Plasmid</keyword>
<keyword evidence="1" id="KW-0175">Coiled coil</keyword>
<feature type="coiled-coil region" evidence="1">
    <location>
        <begin position="10"/>
        <end position="44"/>
    </location>
</feature>
<geneLocation type="plasmid" evidence="2">
    <name>pColt5.8d</name>
</geneLocation>
<proteinExistence type="predicted"/>
<sequence length="125" mass="14433">MNNSLSTYFEQRLQREIEEIDARIRDLSAEKLALQRQLMKARREISGLADVNRKNSVTRIMIENRVLDALRNSPKPLSSKALLMEAMHVDFQLKGTTFRTHLHRLKEKGAIVSAGQRGFWKLVSN</sequence>
<gene>
    <name evidence="2" type="ORF">pC5.8d_776</name>
</gene>
<dbReference type="EMBL" id="MK318974">
    <property type="protein sequence ID" value="QCL10079.1"/>
    <property type="molecule type" value="Genomic_DNA"/>
</dbReference>
<evidence type="ECO:0000256" key="1">
    <source>
        <dbReference type="SAM" id="Coils"/>
    </source>
</evidence>
<protein>
    <submittedName>
        <fullName evidence="2">Uncharacterized protein</fullName>
    </submittedName>
</protein>
<accession>A0A7S4ZTP6</accession>
<evidence type="ECO:0000313" key="2">
    <source>
        <dbReference type="EMBL" id="QCL10079.1"/>
    </source>
</evidence>
<dbReference type="RefSeq" id="WP_200985173.1">
    <property type="nucleotide sequence ID" value="NZ_MK318974.1"/>
</dbReference>
<reference evidence="2" key="1">
    <citation type="submission" date="2018-12" db="EMBL/GenBank/DDBJ databases">
        <title>Three Rhizobium rhizogenes strains isolated from the same crown gall tumor carry diverse plasmids.</title>
        <authorList>
            <person name="Pulawska J."/>
            <person name="Kuzmanovic N."/>
        </authorList>
    </citation>
    <scope>NUCLEOTIDE SEQUENCE</scope>
    <source>
        <strain evidence="2">Colt5.8</strain>
        <plasmid evidence="2">pColt5.8d</plasmid>
    </source>
</reference>